<dbReference type="InterPro" id="IPR002549">
    <property type="entry name" value="AI-2E-like"/>
</dbReference>
<dbReference type="Proteomes" id="UP000184147">
    <property type="component" value="Unassembled WGS sequence"/>
</dbReference>
<dbReference type="GO" id="GO:0005886">
    <property type="term" value="C:plasma membrane"/>
    <property type="evidence" value="ECO:0007669"/>
    <property type="project" value="UniProtKB-SubCell"/>
</dbReference>
<evidence type="ECO:0000256" key="8">
    <source>
        <dbReference type="SAM" id="Phobius"/>
    </source>
</evidence>
<evidence type="ECO:0000256" key="3">
    <source>
        <dbReference type="ARBA" id="ARBA00022448"/>
    </source>
</evidence>
<evidence type="ECO:0000256" key="4">
    <source>
        <dbReference type="ARBA" id="ARBA00022475"/>
    </source>
</evidence>
<feature type="transmembrane region" description="Helical" evidence="8">
    <location>
        <begin position="209"/>
        <end position="231"/>
    </location>
</feature>
<evidence type="ECO:0000256" key="7">
    <source>
        <dbReference type="ARBA" id="ARBA00023136"/>
    </source>
</evidence>
<evidence type="ECO:0000313" key="9">
    <source>
        <dbReference type="EMBL" id="SHF16737.1"/>
    </source>
</evidence>
<keyword evidence="4" id="KW-1003">Cell membrane</keyword>
<dbReference type="EMBL" id="FQVQ01000004">
    <property type="protein sequence ID" value="SHF16737.1"/>
    <property type="molecule type" value="Genomic_DNA"/>
</dbReference>
<protein>
    <submittedName>
        <fullName evidence="9">Predicted PurR-regulated permease PerM</fullName>
    </submittedName>
</protein>
<feature type="transmembrane region" description="Helical" evidence="8">
    <location>
        <begin position="151"/>
        <end position="173"/>
    </location>
</feature>
<dbReference type="RefSeq" id="WP_073362362.1">
    <property type="nucleotide sequence ID" value="NZ_FQVQ01000004.1"/>
</dbReference>
<feature type="transmembrane region" description="Helical" evidence="8">
    <location>
        <begin position="7"/>
        <end position="28"/>
    </location>
</feature>
<keyword evidence="6 8" id="KW-1133">Transmembrane helix</keyword>
<gene>
    <name evidence="9" type="ORF">SAMN05444377_104162</name>
</gene>
<name>A0A1M4ZG17_9FLAO</name>
<keyword evidence="10" id="KW-1185">Reference proteome</keyword>
<dbReference type="OrthoDB" id="9793390at2"/>
<feature type="transmembrane region" description="Helical" evidence="8">
    <location>
        <begin position="276"/>
        <end position="296"/>
    </location>
</feature>
<evidence type="ECO:0000256" key="6">
    <source>
        <dbReference type="ARBA" id="ARBA00022989"/>
    </source>
</evidence>
<dbReference type="PANTHER" id="PTHR21716:SF53">
    <property type="entry name" value="PERMEASE PERM-RELATED"/>
    <property type="match status" value="1"/>
</dbReference>
<feature type="transmembrane region" description="Helical" evidence="8">
    <location>
        <begin position="34"/>
        <end position="52"/>
    </location>
</feature>
<keyword evidence="5 8" id="KW-0812">Transmembrane</keyword>
<evidence type="ECO:0000256" key="2">
    <source>
        <dbReference type="ARBA" id="ARBA00009773"/>
    </source>
</evidence>
<organism evidence="9 10">
    <name type="scientific">Flavobacterium fontis</name>
    <dbReference type="NCBI Taxonomy" id="1124188"/>
    <lineage>
        <taxon>Bacteria</taxon>
        <taxon>Pseudomonadati</taxon>
        <taxon>Bacteroidota</taxon>
        <taxon>Flavobacteriia</taxon>
        <taxon>Flavobacteriales</taxon>
        <taxon>Flavobacteriaceae</taxon>
        <taxon>Flavobacterium</taxon>
    </lineage>
</organism>
<dbReference type="PANTHER" id="PTHR21716">
    <property type="entry name" value="TRANSMEMBRANE PROTEIN"/>
    <property type="match status" value="1"/>
</dbReference>
<keyword evidence="7 8" id="KW-0472">Membrane</keyword>
<reference evidence="9 10" key="1">
    <citation type="submission" date="2016-11" db="EMBL/GenBank/DDBJ databases">
        <authorList>
            <person name="Jaros S."/>
            <person name="Januszkiewicz K."/>
            <person name="Wedrychowicz H."/>
        </authorList>
    </citation>
    <scope>NUCLEOTIDE SEQUENCE [LARGE SCALE GENOMIC DNA]</scope>
    <source>
        <strain evidence="9 10">DSM 25660</strain>
    </source>
</reference>
<keyword evidence="3" id="KW-0813">Transport</keyword>
<feature type="transmembrane region" description="Helical" evidence="8">
    <location>
        <begin position="237"/>
        <end position="264"/>
    </location>
</feature>
<comment type="subcellular location">
    <subcellularLocation>
        <location evidence="1">Cell membrane</location>
        <topology evidence="1">Multi-pass membrane protein</topology>
    </subcellularLocation>
</comment>
<evidence type="ECO:0000256" key="5">
    <source>
        <dbReference type="ARBA" id="ARBA00022692"/>
    </source>
</evidence>
<feature type="transmembrane region" description="Helical" evidence="8">
    <location>
        <begin position="64"/>
        <end position="90"/>
    </location>
</feature>
<evidence type="ECO:0000256" key="1">
    <source>
        <dbReference type="ARBA" id="ARBA00004651"/>
    </source>
</evidence>
<dbReference type="STRING" id="1124188.SAMN05444377_104162"/>
<evidence type="ECO:0000313" key="10">
    <source>
        <dbReference type="Proteomes" id="UP000184147"/>
    </source>
</evidence>
<comment type="similarity">
    <text evidence="2">Belongs to the autoinducer-2 exporter (AI-2E) (TC 2.A.86) family.</text>
</comment>
<dbReference type="AlphaFoldDB" id="A0A1M4ZG17"/>
<accession>A0A1M4ZG17</accession>
<dbReference type="GO" id="GO:0055085">
    <property type="term" value="P:transmembrane transport"/>
    <property type="evidence" value="ECO:0007669"/>
    <property type="project" value="TreeGrafter"/>
</dbReference>
<proteinExistence type="inferred from homology"/>
<sequence length="363" mass="40294">MTPSKTIALGILQALAVIVLVGLGLYFIYCIQAVIVYLLVSIVMALIANPIVEFLRRRLKFGNTFAVAFTLTLFVLLLVGLISLFIPLIVTQGNKLSLLDAHAIEIRLMALYQQVDTYLHQHNMDLDGLIKQSDITSKLKFNSITDFLNGIINTVSSLSIGLVSVFFITFFFLKDKVQFLVGAKYVLPEKHQEPILESVDKIRELLSRYFIGLIIQLTIVCILYLIVLLIFDVENAFVIAFLCALLNIIPYVGPMIGTGIAGILTMLSNINADFSTVTLPTTLYVLIGFSIVQMIDNNITSPIIFSKSVRSHPLEIFLVVLIAGILFGIMGMIIAVPTFTIVKIIAKTFFPEANIVRQMTKNL</sequence>
<feature type="transmembrane region" description="Helical" evidence="8">
    <location>
        <begin position="316"/>
        <end position="342"/>
    </location>
</feature>
<dbReference type="Pfam" id="PF01594">
    <property type="entry name" value="AI-2E_transport"/>
    <property type="match status" value="1"/>
</dbReference>